<evidence type="ECO:0000256" key="4">
    <source>
        <dbReference type="ARBA" id="ARBA00023002"/>
    </source>
</evidence>
<comment type="subcellular location">
    <subcellularLocation>
        <location evidence="13">Cytoplasm</location>
    </subcellularLocation>
</comment>
<feature type="binding site" evidence="13">
    <location>
        <position position="31"/>
    </location>
    <ligand>
        <name>NADPH</name>
        <dbReference type="ChEBI" id="CHEBI:57783"/>
    </ligand>
</feature>
<evidence type="ECO:0000256" key="6">
    <source>
        <dbReference type="ARBA" id="ARBA00023098"/>
    </source>
</evidence>
<dbReference type="GO" id="GO:0046167">
    <property type="term" value="P:glycerol-3-phosphate biosynthetic process"/>
    <property type="evidence" value="ECO:0007669"/>
    <property type="project" value="UniProtKB-UniRule"/>
</dbReference>
<dbReference type="SUPFAM" id="SSF48179">
    <property type="entry name" value="6-phosphogluconate dehydrogenase C-terminal domain-like"/>
    <property type="match status" value="1"/>
</dbReference>
<comment type="catalytic activity">
    <reaction evidence="13">
        <text>sn-glycerol 3-phosphate + NAD(+) = dihydroxyacetone phosphate + NADH + H(+)</text>
        <dbReference type="Rhea" id="RHEA:11092"/>
        <dbReference type="ChEBI" id="CHEBI:15378"/>
        <dbReference type="ChEBI" id="CHEBI:57540"/>
        <dbReference type="ChEBI" id="CHEBI:57597"/>
        <dbReference type="ChEBI" id="CHEBI:57642"/>
        <dbReference type="ChEBI" id="CHEBI:57945"/>
        <dbReference type="EC" id="1.1.1.94"/>
    </reaction>
</comment>
<evidence type="ECO:0000256" key="13">
    <source>
        <dbReference type="HAMAP-Rule" id="MF_00394"/>
    </source>
</evidence>
<keyword evidence="3 13" id="KW-0521">NADP</keyword>
<feature type="binding site" evidence="13">
    <location>
        <position position="275"/>
    </location>
    <ligand>
        <name>NADPH</name>
        <dbReference type="ChEBI" id="CHEBI:57783"/>
    </ligand>
</feature>
<keyword evidence="4 13" id="KW-0560">Oxidoreductase</keyword>
<dbReference type="RefSeq" id="WP_136890689.1">
    <property type="nucleotide sequence ID" value="NZ_CP034413.3"/>
</dbReference>
<dbReference type="HAMAP" id="MF_00394">
    <property type="entry name" value="NAD_Glyc3P_dehydrog"/>
    <property type="match status" value="1"/>
</dbReference>
<dbReference type="Pfam" id="PF01210">
    <property type="entry name" value="NAD_Gly3P_dh_N"/>
    <property type="match status" value="1"/>
</dbReference>
<keyword evidence="6 13" id="KW-0443">Lipid metabolism</keyword>
<dbReference type="FunFam" id="1.10.1040.10:FF:000001">
    <property type="entry name" value="Glycerol-3-phosphate dehydrogenase [NAD(P)+]"/>
    <property type="match status" value="1"/>
</dbReference>
<dbReference type="InterPro" id="IPR036291">
    <property type="entry name" value="NAD(P)-bd_dom_sf"/>
</dbReference>
<evidence type="ECO:0000259" key="18">
    <source>
        <dbReference type="Pfam" id="PF01210"/>
    </source>
</evidence>
<comment type="similarity">
    <text evidence="1 13 17">Belongs to the NAD-dependent glycerol-3-phosphate dehydrogenase family.</text>
</comment>
<dbReference type="PRINTS" id="PR00077">
    <property type="entry name" value="GPDHDRGNASE"/>
</dbReference>
<dbReference type="GO" id="GO:0005829">
    <property type="term" value="C:cytosol"/>
    <property type="evidence" value="ECO:0007669"/>
    <property type="project" value="TreeGrafter"/>
</dbReference>
<name>A0A4D7AJQ7_9FIRM</name>
<feature type="binding site" evidence="15">
    <location>
        <position position="103"/>
    </location>
    <ligand>
        <name>substrate</name>
    </ligand>
</feature>
<evidence type="ECO:0000313" key="20">
    <source>
        <dbReference type="EMBL" id="QCI57963.1"/>
    </source>
</evidence>
<proteinExistence type="inferred from homology"/>
<dbReference type="AlphaFoldDB" id="A0A4D7AJQ7"/>
<evidence type="ECO:0000256" key="5">
    <source>
        <dbReference type="ARBA" id="ARBA00023027"/>
    </source>
</evidence>
<evidence type="ECO:0000256" key="17">
    <source>
        <dbReference type="RuleBase" id="RU000437"/>
    </source>
</evidence>
<dbReference type="PIRSF" id="PIRSF000114">
    <property type="entry name" value="Glycerol-3-P_dh"/>
    <property type="match status" value="1"/>
</dbReference>
<sequence>MKTVVLGSGGWGTALSQILCDNGHETYLWSHSPAKAAEMARTRENPLLQGVHLPESLHITGDLDCLKGADLVVSAPPSFAVRETAKKMAPYLTEKTVVVSVSKGIERDTNLRLSQVIQEETGNICKVAVLSGPSHAEEVGIRLPTGCVAACLDVDAARFVQDAFMNDYFRVYTSGDVVGVELAAALKNVIALSCGVCDGLGYQDNTKALLMTRAMAEITRLGEKLGGSRQTFGGLAGMGDLIVTCTSMHSRNRRAGILIGQGKTPREAMEEVGAVVEGYFAAESIHQLSERVGVEMPISRCAYEVLYQGKQIRGVVAELMTRAKKDELLETAWL</sequence>
<comment type="pathway">
    <text evidence="13">Membrane lipid metabolism; glycerophospholipid metabolism.</text>
</comment>
<dbReference type="SUPFAM" id="SSF51735">
    <property type="entry name" value="NAD(P)-binding Rossmann-fold domains"/>
    <property type="match status" value="1"/>
</dbReference>
<comment type="caution">
    <text evidence="13">Lacks conserved residue(s) required for the propagation of feature annotation.</text>
</comment>
<feature type="binding site" evidence="16">
    <location>
        <begin position="7"/>
        <end position="12"/>
    </location>
    <ligand>
        <name>NAD(+)</name>
        <dbReference type="ChEBI" id="CHEBI:57540"/>
    </ligand>
</feature>
<dbReference type="GO" id="GO:0141152">
    <property type="term" value="F:glycerol-3-phosphate dehydrogenase (NAD+) activity"/>
    <property type="evidence" value="ECO:0007669"/>
    <property type="project" value="RHEA"/>
</dbReference>
<dbReference type="GO" id="GO:0006650">
    <property type="term" value="P:glycerophospholipid metabolic process"/>
    <property type="evidence" value="ECO:0007669"/>
    <property type="project" value="UniProtKB-UniRule"/>
</dbReference>
<dbReference type="GO" id="GO:0005975">
    <property type="term" value="P:carbohydrate metabolic process"/>
    <property type="evidence" value="ECO:0007669"/>
    <property type="project" value="InterPro"/>
</dbReference>
<evidence type="ECO:0000256" key="10">
    <source>
        <dbReference type="ARBA" id="ARBA00066687"/>
    </source>
</evidence>
<keyword evidence="2 13" id="KW-0444">Lipid biosynthesis</keyword>
<dbReference type="NCBIfam" id="NF000940">
    <property type="entry name" value="PRK00094.1-2"/>
    <property type="match status" value="1"/>
</dbReference>
<dbReference type="Gene3D" id="3.40.50.720">
    <property type="entry name" value="NAD(P)-binding Rossmann-like Domain"/>
    <property type="match status" value="1"/>
</dbReference>
<evidence type="ECO:0000313" key="21">
    <source>
        <dbReference type="Proteomes" id="UP000298642"/>
    </source>
</evidence>
<evidence type="ECO:0000259" key="19">
    <source>
        <dbReference type="Pfam" id="PF07479"/>
    </source>
</evidence>
<dbReference type="InterPro" id="IPR006168">
    <property type="entry name" value="G3P_DH_NAD-dep"/>
</dbReference>
<reference evidence="21" key="1">
    <citation type="submission" date="2018-12" db="EMBL/GenBank/DDBJ databases">
        <title>Dusodibacter welbiota gen. nov., sp. nov., isolated from human faeces and emended description of the Oscillibacter genus.</title>
        <authorList>
            <person name="Le Roy T."/>
            <person name="Van der Smissen P."/>
            <person name="Delzenne N."/>
            <person name="Muccioli G."/>
            <person name="Collet J.F."/>
            <person name="Cani P.D."/>
        </authorList>
    </citation>
    <scope>NUCLEOTIDE SEQUENCE [LARGE SCALE GENOMIC DNA]</scope>
    <source>
        <strain evidence="21">J115</strain>
    </source>
</reference>
<feature type="binding site" evidence="13">
    <location>
        <position position="11"/>
    </location>
    <ligand>
        <name>NADPH</name>
        <dbReference type="ChEBI" id="CHEBI:57783"/>
    </ligand>
</feature>
<keyword evidence="13" id="KW-0963">Cytoplasm</keyword>
<gene>
    <name evidence="13" type="primary">gpsA</name>
    <name evidence="20" type="ORF">EIO64_00950</name>
</gene>
<dbReference type="EMBL" id="CP034413">
    <property type="protein sequence ID" value="QCI57963.1"/>
    <property type="molecule type" value="Genomic_DNA"/>
</dbReference>
<dbReference type="Pfam" id="PF07479">
    <property type="entry name" value="NAD_Gly3P_dh_C"/>
    <property type="match status" value="1"/>
</dbReference>
<keyword evidence="13" id="KW-0547">Nucleotide-binding</keyword>
<feature type="binding site" evidence="15">
    <location>
        <begin position="251"/>
        <end position="252"/>
    </location>
    <ligand>
        <name>substrate</name>
    </ligand>
</feature>
<evidence type="ECO:0000256" key="11">
    <source>
        <dbReference type="ARBA" id="ARBA00069372"/>
    </source>
</evidence>
<dbReference type="FunFam" id="3.40.50.720:FF:000019">
    <property type="entry name" value="Glycerol-3-phosphate dehydrogenase [NAD(P)+]"/>
    <property type="match status" value="1"/>
</dbReference>
<dbReference type="InterPro" id="IPR006109">
    <property type="entry name" value="G3P_DH_NAD-dep_C"/>
</dbReference>
<feature type="binding site" evidence="13">
    <location>
        <position position="251"/>
    </location>
    <ligand>
        <name>NADPH</name>
        <dbReference type="ChEBI" id="CHEBI:57783"/>
    </ligand>
</feature>
<feature type="binding site" evidence="16">
    <location>
        <position position="251"/>
    </location>
    <ligand>
        <name>NAD(+)</name>
        <dbReference type="ChEBI" id="CHEBI:57540"/>
    </ligand>
</feature>
<dbReference type="InterPro" id="IPR011128">
    <property type="entry name" value="G3P_DH_NAD-dep_N"/>
</dbReference>
<feature type="binding site" evidence="13">
    <location>
        <position position="132"/>
    </location>
    <ligand>
        <name>sn-glycerol 3-phosphate</name>
        <dbReference type="ChEBI" id="CHEBI:57597"/>
    </ligand>
</feature>
<feature type="binding site" evidence="13">
    <location>
        <position position="252"/>
    </location>
    <ligand>
        <name>sn-glycerol 3-phosphate</name>
        <dbReference type="ChEBI" id="CHEBI:57597"/>
    </ligand>
</feature>
<feature type="binding site" evidence="13">
    <location>
        <position position="251"/>
    </location>
    <ligand>
        <name>sn-glycerol 3-phosphate</name>
        <dbReference type="ChEBI" id="CHEBI:57597"/>
    </ligand>
</feature>
<evidence type="ECO:0000256" key="7">
    <source>
        <dbReference type="ARBA" id="ARBA00023209"/>
    </source>
</evidence>
<dbReference type="EC" id="1.1.1.94" evidence="10 13"/>
<dbReference type="InterPro" id="IPR008927">
    <property type="entry name" value="6-PGluconate_DH-like_C_sf"/>
</dbReference>
<evidence type="ECO:0000256" key="12">
    <source>
        <dbReference type="ARBA" id="ARBA00080511"/>
    </source>
</evidence>
<keyword evidence="5 13" id="KW-0520">NAD</keyword>
<evidence type="ECO:0000256" key="2">
    <source>
        <dbReference type="ARBA" id="ARBA00022516"/>
    </source>
</evidence>
<dbReference type="InterPro" id="IPR013328">
    <property type="entry name" value="6PGD_dom2"/>
</dbReference>
<feature type="binding site" evidence="13">
    <location>
        <position position="277"/>
    </location>
    <ligand>
        <name>NADPH</name>
        <dbReference type="ChEBI" id="CHEBI:57783"/>
    </ligand>
</feature>
<feature type="binding site" evidence="16">
    <location>
        <position position="136"/>
    </location>
    <ligand>
        <name>NAD(+)</name>
        <dbReference type="ChEBI" id="CHEBI:57540"/>
    </ligand>
</feature>
<dbReference type="Proteomes" id="UP000298642">
    <property type="component" value="Chromosome"/>
</dbReference>
<dbReference type="GO" id="GO:0141153">
    <property type="term" value="F:glycerol-3-phosphate dehydrogenase (NADP+) activity"/>
    <property type="evidence" value="ECO:0007669"/>
    <property type="project" value="RHEA"/>
</dbReference>
<keyword evidence="7 13" id="KW-0594">Phospholipid biosynthesis</keyword>
<feature type="binding site" evidence="13">
    <location>
        <position position="103"/>
    </location>
    <ligand>
        <name>sn-glycerol 3-phosphate</name>
        <dbReference type="ChEBI" id="CHEBI:57597"/>
    </ligand>
</feature>
<dbReference type="KEGG" id="obj:EIO64_00950"/>
<dbReference type="PANTHER" id="PTHR11728:SF1">
    <property type="entry name" value="GLYCEROL-3-PHOSPHATE DEHYDROGENASE [NAD(+)] 2, CHLOROPLASTIC"/>
    <property type="match status" value="1"/>
</dbReference>
<dbReference type="UniPathway" id="UPA00940"/>
<feature type="binding site" evidence="13">
    <location>
        <position position="134"/>
    </location>
    <ligand>
        <name>sn-glycerol 3-phosphate</name>
        <dbReference type="ChEBI" id="CHEBI:57597"/>
    </ligand>
</feature>
<dbReference type="Gene3D" id="1.10.1040.10">
    <property type="entry name" value="N-(1-d-carboxylethyl)-l-norvaline Dehydrogenase, domain 2"/>
    <property type="match status" value="1"/>
</dbReference>
<dbReference type="GO" id="GO:0051287">
    <property type="term" value="F:NAD binding"/>
    <property type="evidence" value="ECO:0007669"/>
    <property type="project" value="InterPro"/>
</dbReference>
<dbReference type="GO" id="GO:0008654">
    <property type="term" value="P:phospholipid biosynthetic process"/>
    <property type="evidence" value="ECO:0007669"/>
    <property type="project" value="UniProtKB-KW"/>
</dbReference>
<evidence type="ECO:0000256" key="15">
    <source>
        <dbReference type="PIRSR" id="PIRSR000114-2"/>
    </source>
</evidence>
<feature type="binding site" evidence="13">
    <location>
        <position position="136"/>
    </location>
    <ligand>
        <name>NADPH</name>
        <dbReference type="ChEBI" id="CHEBI:57783"/>
    </ligand>
</feature>
<evidence type="ECO:0000256" key="14">
    <source>
        <dbReference type="PIRSR" id="PIRSR000114-1"/>
    </source>
</evidence>
<feature type="binding site" evidence="13">
    <location>
        <position position="103"/>
    </location>
    <ligand>
        <name>NADPH</name>
        <dbReference type="ChEBI" id="CHEBI:57783"/>
    </ligand>
</feature>
<evidence type="ECO:0000256" key="9">
    <source>
        <dbReference type="ARBA" id="ARBA00052716"/>
    </source>
</evidence>
<evidence type="ECO:0000256" key="1">
    <source>
        <dbReference type="ARBA" id="ARBA00011009"/>
    </source>
</evidence>
<protein>
    <recommendedName>
        <fullName evidence="11 13">Glycerol-3-phosphate dehydrogenase [NAD(P)+]</fullName>
        <ecNumber evidence="10 13">1.1.1.94</ecNumber>
    </recommendedName>
    <alternativeName>
        <fullName evidence="13">NAD(P)(+)-dependent glycerol-3-phosphate dehydrogenase</fullName>
    </alternativeName>
    <alternativeName>
        <fullName evidence="12 13">NAD(P)H-dependent dihydroxyacetone-phosphate reductase</fullName>
    </alternativeName>
</protein>
<keyword evidence="21" id="KW-1185">Reference proteome</keyword>
<feature type="domain" description="Glycerol-3-phosphate dehydrogenase NAD-dependent C-terminal" evidence="19">
    <location>
        <begin position="176"/>
        <end position="315"/>
    </location>
</feature>
<feature type="domain" description="Glycerol-3-phosphate dehydrogenase NAD-dependent N-terminal" evidence="18">
    <location>
        <begin position="4"/>
        <end position="155"/>
    </location>
</feature>
<dbReference type="PANTHER" id="PTHR11728">
    <property type="entry name" value="GLYCEROL-3-PHOSPHATE DEHYDROGENASE"/>
    <property type="match status" value="1"/>
</dbReference>
<organism evidence="20 21">
    <name type="scientific">Dysosmobacter welbionis</name>
    <dbReference type="NCBI Taxonomy" id="2093857"/>
    <lineage>
        <taxon>Bacteria</taxon>
        <taxon>Bacillati</taxon>
        <taxon>Bacillota</taxon>
        <taxon>Clostridia</taxon>
        <taxon>Eubacteriales</taxon>
        <taxon>Oscillospiraceae</taxon>
        <taxon>Dysosmobacter</taxon>
    </lineage>
</organism>
<feature type="binding site" evidence="13">
    <location>
        <position position="250"/>
    </location>
    <ligand>
        <name>sn-glycerol 3-phosphate</name>
        <dbReference type="ChEBI" id="CHEBI:57597"/>
    </ligand>
</feature>
<dbReference type="GO" id="GO:0046168">
    <property type="term" value="P:glycerol-3-phosphate catabolic process"/>
    <property type="evidence" value="ECO:0007669"/>
    <property type="project" value="InterPro"/>
</dbReference>
<keyword evidence="8 13" id="KW-1208">Phospholipid metabolism</keyword>
<evidence type="ECO:0000256" key="8">
    <source>
        <dbReference type="ARBA" id="ARBA00023264"/>
    </source>
</evidence>
<feature type="active site" description="Proton acceptor" evidence="13 14">
    <location>
        <position position="187"/>
    </location>
</feature>
<feature type="binding site" evidence="13">
    <location>
        <position position="187"/>
    </location>
    <ligand>
        <name>sn-glycerol 3-phosphate</name>
        <dbReference type="ChEBI" id="CHEBI:57597"/>
    </ligand>
</feature>
<dbReference type="NCBIfam" id="NF000942">
    <property type="entry name" value="PRK00094.1-4"/>
    <property type="match status" value="1"/>
</dbReference>
<evidence type="ECO:0000256" key="16">
    <source>
        <dbReference type="PIRSR" id="PIRSR000114-3"/>
    </source>
</evidence>
<feature type="binding site" evidence="13">
    <location>
        <position position="240"/>
    </location>
    <ligand>
        <name>sn-glycerol 3-phosphate</name>
        <dbReference type="ChEBI" id="CHEBI:57597"/>
    </ligand>
</feature>
<evidence type="ECO:0000256" key="3">
    <source>
        <dbReference type="ARBA" id="ARBA00022857"/>
    </source>
</evidence>
<comment type="catalytic activity">
    <reaction evidence="9">
        <text>sn-glycerol 3-phosphate + NADP(+) = dihydroxyacetone phosphate + NADPH + H(+)</text>
        <dbReference type="Rhea" id="RHEA:11096"/>
        <dbReference type="ChEBI" id="CHEBI:15378"/>
        <dbReference type="ChEBI" id="CHEBI:57597"/>
        <dbReference type="ChEBI" id="CHEBI:57642"/>
        <dbReference type="ChEBI" id="CHEBI:57783"/>
        <dbReference type="ChEBI" id="CHEBI:58349"/>
        <dbReference type="EC" id="1.1.1.94"/>
    </reaction>
    <physiologicalReaction direction="right-to-left" evidence="9">
        <dbReference type="Rhea" id="RHEA:11098"/>
    </physiologicalReaction>
</comment>
<comment type="function">
    <text evidence="13">Catalyzes the reduction of the glycolytic intermediate dihydroxyacetone phosphate (DHAP) to sn-glycerol 3-phosphate (G3P), the key precursor for phospholipid synthesis.</text>
</comment>
<accession>A0A4D7AJQ7</accession>